<dbReference type="InterPro" id="IPR047153">
    <property type="entry name" value="TRIM45/56/19-like"/>
</dbReference>
<keyword evidence="2" id="KW-0175">Coiled coil</keyword>
<dbReference type="Gene3D" id="3.30.160.60">
    <property type="entry name" value="Classic Zinc Finger"/>
    <property type="match status" value="1"/>
</dbReference>
<dbReference type="OrthoDB" id="10392021at2759"/>
<keyword evidence="1" id="KW-0862">Zinc</keyword>
<keyword evidence="1" id="KW-0863">Zinc-finger</keyword>
<evidence type="ECO:0000313" key="5">
    <source>
        <dbReference type="Proteomes" id="UP000683360"/>
    </source>
</evidence>
<dbReference type="PROSITE" id="PS50119">
    <property type="entry name" value="ZF_BBOX"/>
    <property type="match status" value="1"/>
</dbReference>
<feature type="domain" description="B box-type" evidence="3">
    <location>
        <begin position="28"/>
        <end position="69"/>
    </location>
</feature>
<organism evidence="4 5">
    <name type="scientific">Mytilus edulis</name>
    <name type="common">Blue mussel</name>
    <dbReference type="NCBI Taxonomy" id="6550"/>
    <lineage>
        <taxon>Eukaryota</taxon>
        <taxon>Metazoa</taxon>
        <taxon>Spiralia</taxon>
        <taxon>Lophotrochozoa</taxon>
        <taxon>Mollusca</taxon>
        <taxon>Bivalvia</taxon>
        <taxon>Autobranchia</taxon>
        <taxon>Pteriomorphia</taxon>
        <taxon>Mytilida</taxon>
        <taxon>Mytiloidea</taxon>
        <taxon>Mytilidae</taxon>
        <taxon>Mytilinae</taxon>
        <taxon>Mytilus</taxon>
    </lineage>
</organism>
<comment type="caution">
    <text evidence="4">The sequence shown here is derived from an EMBL/GenBank/DDBJ whole genome shotgun (WGS) entry which is preliminary data.</text>
</comment>
<dbReference type="Proteomes" id="UP000683360">
    <property type="component" value="Unassembled WGS sequence"/>
</dbReference>
<dbReference type="SUPFAM" id="SSF63825">
    <property type="entry name" value="YWTD domain"/>
    <property type="match status" value="1"/>
</dbReference>
<sequence length="527" mass="59983">MFTLHVSNSGYSNGFKHFKEEHMCRPCCFRDSFQEASFWCIVCKEGLCSSCKKYHLSIKALRSHNVLPFQERQSIPEILEQVQQTCFEHDRKWELYCSDHREPCCIRYSTLNHKGCQNVCPIEDVITNVKSSTAAYHIEEGIDKMISKLHKIIEKKEEASSSFKSQVKTAKKDVAVMKKCLENKLDDICKELNAEIDDYKLEYDQGISKQLGLLQERLKNICALKSSITLTKEKGTNLQFFMCLEVFEEALSKQETFLSTSTEKGEFSNREILLKLYDDIKNALKVENFGKIEIKTNPLELFSGSLSQSPKIMGKSNDNFTVNIDSMKLNKKKEIKFSAEKVTSCVILPNGSFLLTDFSNNNRLMLYDANCMLLRYIPTECPPFGIAILNPSTIATTLSRANKVVFIELLSNEDKVMKQINLIGECFGIDTSGNRLAIAVKGYGIQLISVDGTFLKTIPFACTALSFNGTYIYYVEKETDKLRCCDYNGHNIWEIAFPETNFKDYPSLSIDEGGNVYIAERSGDKFL</sequence>
<dbReference type="EMBL" id="CAJPWZ010000529">
    <property type="protein sequence ID" value="CAG2195707.1"/>
    <property type="molecule type" value="Genomic_DNA"/>
</dbReference>
<evidence type="ECO:0000259" key="3">
    <source>
        <dbReference type="PROSITE" id="PS50119"/>
    </source>
</evidence>
<dbReference type="PANTHER" id="PTHR25462:SF296">
    <property type="entry name" value="MEIOTIC P26, ISOFORM F"/>
    <property type="match status" value="1"/>
</dbReference>
<evidence type="ECO:0000256" key="2">
    <source>
        <dbReference type="SAM" id="Coils"/>
    </source>
</evidence>
<dbReference type="AlphaFoldDB" id="A0A8S3QM72"/>
<dbReference type="PANTHER" id="PTHR25462">
    <property type="entry name" value="BONUS, ISOFORM C-RELATED"/>
    <property type="match status" value="1"/>
</dbReference>
<accession>A0A8S3QM72</accession>
<evidence type="ECO:0000256" key="1">
    <source>
        <dbReference type="PROSITE-ProRule" id="PRU00024"/>
    </source>
</evidence>
<proteinExistence type="predicted"/>
<evidence type="ECO:0000313" key="4">
    <source>
        <dbReference type="EMBL" id="CAG2195707.1"/>
    </source>
</evidence>
<keyword evidence="5" id="KW-1185">Reference proteome</keyword>
<name>A0A8S3QM72_MYTED</name>
<dbReference type="GO" id="GO:0008270">
    <property type="term" value="F:zinc ion binding"/>
    <property type="evidence" value="ECO:0007669"/>
    <property type="project" value="UniProtKB-KW"/>
</dbReference>
<gene>
    <name evidence="4" type="ORF">MEDL_10645</name>
</gene>
<keyword evidence="1" id="KW-0479">Metal-binding</keyword>
<dbReference type="InterPro" id="IPR000315">
    <property type="entry name" value="Znf_B-box"/>
</dbReference>
<reference evidence="4" key="1">
    <citation type="submission" date="2021-03" db="EMBL/GenBank/DDBJ databases">
        <authorList>
            <person name="Bekaert M."/>
        </authorList>
    </citation>
    <scope>NUCLEOTIDE SEQUENCE</scope>
</reference>
<feature type="coiled-coil region" evidence="2">
    <location>
        <begin position="178"/>
        <end position="209"/>
    </location>
</feature>
<protein>
    <recommendedName>
        <fullName evidence="3">B box-type domain-containing protein</fullName>
    </recommendedName>
</protein>